<dbReference type="GO" id="GO:0005524">
    <property type="term" value="F:ATP binding"/>
    <property type="evidence" value="ECO:0007669"/>
    <property type="project" value="UniProtKB-KW"/>
</dbReference>
<sequence>MREECTAPFFILNIMSEKGEVIARFNNVSFEYSANKPILNEVSFSVRLGSKMTLMGQNGAGKSTLFQLITGELVPAEGNVTLVPRLSIAISRQAILPGELNLTVRDFFQKCFVEKVYDIDPRIDKILDVVNLHAPKEKLIKDFSGGQQARLLLASALIQDPDLLLLDEPTNNLDKDGIAHLTQFLIDYKKTIIVISHDADFLNAFTEGVLYLDVFTKKIERYAGNYIDVVDQISARVEKERRKNAALERHIQEKKDKANFFANKGGRMRILAKRMRESAAEAEAEKVDVWREDKAIRNFNIDVGQSHIGEVLNIKSISIIKDHKPVRCVANISLVKKRHLLLVGPNGIGKSTLLEHLANDTEEGAKIAKGVRVGYYRQDFSMLNPEETVYMTLKSAGDESDEQKLRSTAAGFLITDDIMRTKIGSLSEGQKGLVAFARLVLIKPNLLILDEPTNHINFRHLPVIARALDQYEGAMILVSHVPEFVKQIRIDETLDLEQLKPAKEPKNSLKN</sequence>
<feature type="coiled-coil region" evidence="4">
    <location>
        <begin position="230"/>
        <end position="257"/>
    </location>
</feature>
<dbReference type="PROSITE" id="PS00211">
    <property type="entry name" value="ABC_TRANSPORTER_1"/>
    <property type="match status" value="1"/>
</dbReference>
<dbReference type="InterPro" id="IPR017871">
    <property type="entry name" value="ABC_transporter-like_CS"/>
</dbReference>
<dbReference type="InterPro" id="IPR003439">
    <property type="entry name" value="ABC_transporter-like_ATP-bd"/>
</dbReference>
<dbReference type="GO" id="GO:0016887">
    <property type="term" value="F:ATP hydrolysis activity"/>
    <property type="evidence" value="ECO:0007669"/>
    <property type="project" value="InterPro"/>
</dbReference>
<evidence type="ECO:0000259" key="5">
    <source>
        <dbReference type="PROSITE" id="PS50893"/>
    </source>
</evidence>
<evidence type="ECO:0000256" key="4">
    <source>
        <dbReference type="SAM" id="Coils"/>
    </source>
</evidence>
<keyword evidence="1" id="KW-0677">Repeat</keyword>
<accession>A0A2H0VH92</accession>
<evidence type="ECO:0000313" key="7">
    <source>
        <dbReference type="Proteomes" id="UP000230776"/>
    </source>
</evidence>
<dbReference type="PROSITE" id="PS50893">
    <property type="entry name" value="ABC_TRANSPORTER_2"/>
    <property type="match status" value="2"/>
</dbReference>
<evidence type="ECO:0000313" key="6">
    <source>
        <dbReference type="EMBL" id="PIR98487.1"/>
    </source>
</evidence>
<dbReference type="PANTHER" id="PTHR19211">
    <property type="entry name" value="ATP-BINDING TRANSPORT PROTEIN-RELATED"/>
    <property type="match status" value="1"/>
</dbReference>
<dbReference type="SMART" id="SM00382">
    <property type="entry name" value="AAA"/>
    <property type="match status" value="2"/>
</dbReference>
<dbReference type="EMBL" id="PFAG01000014">
    <property type="protein sequence ID" value="PIR98487.1"/>
    <property type="molecule type" value="Genomic_DNA"/>
</dbReference>
<gene>
    <name evidence="6" type="ORF">COT88_01530</name>
</gene>
<dbReference type="CDD" id="cd03221">
    <property type="entry name" value="ABCF_EF-3"/>
    <property type="match status" value="1"/>
</dbReference>
<keyword evidence="4" id="KW-0175">Coiled coil</keyword>
<keyword evidence="2" id="KW-0547">Nucleotide-binding</keyword>
<feature type="domain" description="ABC transporter" evidence="5">
    <location>
        <begin position="23"/>
        <end position="239"/>
    </location>
</feature>
<proteinExistence type="predicted"/>
<dbReference type="AlphaFoldDB" id="A0A2H0VH92"/>
<dbReference type="Proteomes" id="UP000230776">
    <property type="component" value="Unassembled WGS sequence"/>
</dbReference>
<dbReference type="Pfam" id="PF00005">
    <property type="entry name" value="ABC_tran"/>
    <property type="match status" value="2"/>
</dbReference>
<dbReference type="SUPFAM" id="SSF52540">
    <property type="entry name" value="P-loop containing nucleoside triphosphate hydrolases"/>
    <property type="match status" value="2"/>
</dbReference>
<reference evidence="7" key="1">
    <citation type="submission" date="2017-09" db="EMBL/GenBank/DDBJ databases">
        <title>Depth-based differentiation of microbial function through sediment-hosted aquifers and enrichment of novel symbionts in the deep terrestrial subsurface.</title>
        <authorList>
            <person name="Probst A.J."/>
            <person name="Ladd B."/>
            <person name="Jarett J.K."/>
            <person name="Geller-Mcgrath D.E."/>
            <person name="Sieber C.M.K."/>
            <person name="Emerson J.B."/>
            <person name="Anantharaman K."/>
            <person name="Thomas B.C."/>
            <person name="Malmstrom R."/>
            <person name="Stieglmeier M."/>
            <person name="Klingl A."/>
            <person name="Woyke T."/>
            <person name="Ryan C.M."/>
            <person name="Banfield J.F."/>
        </authorList>
    </citation>
    <scope>NUCLEOTIDE SEQUENCE [LARGE SCALE GENOMIC DNA]</scope>
</reference>
<dbReference type="InterPro" id="IPR027417">
    <property type="entry name" value="P-loop_NTPase"/>
</dbReference>
<dbReference type="InterPro" id="IPR003593">
    <property type="entry name" value="AAA+_ATPase"/>
</dbReference>
<evidence type="ECO:0000256" key="3">
    <source>
        <dbReference type="ARBA" id="ARBA00022840"/>
    </source>
</evidence>
<feature type="domain" description="ABC transporter" evidence="5">
    <location>
        <begin position="312"/>
        <end position="510"/>
    </location>
</feature>
<name>A0A2H0VH92_9BACT</name>
<dbReference type="InterPro" id="IPR050611">
    <property type="entry name" value="ABCF"/>
</dbReference>
<keyword evidence="3" id="KW-0067">ATP-binding</keyword>
<comment type="caution">
    <text evidence="6">The sequence shown here is derived from an EMBL/GenBank/DDBJ whole genome shotgun (WGS) entry which is preliminary data.</text>
</comment>
<evidence type="ECO:0000256" key="1">
    <source>
        <dbReference type="ARBA" id="ARBA00022737"/>
    </source>
</evidence>
<evidence type="ECO:0000256" key="2">
    <source>
        <dbReference type="ARBA" id="ARBA00022741"/>
    </source>
</evidence>
<protein>
    <recommendedName>
        <fullName evidence="5">ABC transporter domain-containing protein</fullName>
    </recommendedName>
</protein>
<organism evidence="6 7">
    <name type="scientific">Candidatus Colwellbacteria bacterium CG10_big_fil_rev_8_21_14_0_10_41_28</name>
    <dbReference type="NCBI Taxonomy" id="1974539"/>
    <lineage>
        <taxon>Bacteria</taxon>
        <taxon>Candidatus Colwelliibacteriota</taxon>
    </lineage>
</organism>
<dbReference type="PANTHER" id="PTHR19211:SF14">
    <property type="entry name" value="ATP-BINDING CASSETTE SUB-FAMILY F MEMBER 1"/>
    <property type="match status" value="1"/>
</dbReference>
<dbReference type="Gene3D" id="3.40.50.300">
    <property type="entry name" value="P-loop containing nucleotide triphosphate hydrolases"/>
    <property type="match status" value="2"/>
</dbReference>